<organism evidence="1">
    <name type="scientific">marine metagenome</name>
    <dbReference type="NCBI Taxonomy" id="408172"/>
    <lineage>
        <taxon>unclassified sequences</taxon>
        <taxon>metagenomes</taxon>
        <taxon>ecological metagenomes</taxon>
    </lineage>
</organism>
<sequence length="22" mass="2387">MPKICKVCGEDPTERGSGGMYK</sequence>
<dbReference type="AlphaFoldDB" id="A0A382B3A7"/>
<proteinExistence type="predicted"/>
<protein>
    <submittedName>
        <fullName evidence="1">Uncharacterized protein</fullName>
    </submittedName>
</protein>
<evidence type="ECO:0000313" key="1">
    <source>
        <dbReference type="EMBL" id="SVB08290.1"/>
    </source>
</evidence>
<accession>A0A382B3A7</accession>
<dbReference type="EMBL" id="UINC01028024">
    <property type="protein sequence ID" value="SVB08290.1"/>
    <property type="molecule type" value="Genomic_DNA"/>
</dbReference>
<reference evidence="1" key="1">
    <citation type="submission" date="2018-05" db="EMBL/GenBank/DDBJ databases">
        <authorList>
            <person name="Lanie J.A."/>
            <person name="Ng W.-L."/>
            <person name="Kazmierczak K.M."/>
            <person name="Andrzejewski T.M."/>
            <person name="Davidsen T.M."/>
            <person name="Wayne K.J."/>
            <person name="Tettelin H."/>
            <person name="Glass J.I."/>
            <person name="Rusch D."/>
            <person name="Podicherti R."/>
            <person name="Tsui H.-C.T."/>
            <person name="Winkler M.E."/>
        </authorList>
    </citation>
    <scope>NUCLEOTIDE SEQUENCE</scope>
</reference>
<feature type="non-terminal residue" evidence="1">
    <location>
        <position position="22"/>
    </location>
</feature>
<name>A0A382B3A7_9ZZZZ</name>
<gene>
    <name evidence="1" type="ORF">METZ01_LOCUS161144</name>
</gene>